<comment type="subcellular location">
    <subcellularLocation>
        <location evidence="1">Cytoplasm</location>
        <location evidence="1">Cytoskeleton</location>
    </subcellularLocation>
</comment>
<evidence type="ECO:0000256" key="2">
    <source>
        <dbReference type="ARBA" id="ARBA00022490"/>
    </source>
</evidence>
<feature type="compositionally biased region" description="Polar residues" evidence="6">
    <location>
        <begin position="1205"/>
        <end position="1216"/>
    </location>
</feature>
<evidence type="ECO:0000256" key="1">
    <source>
        <dbReference type="ARBA" id="ARBA00004245"/>
    </source>
</evidence>
<accession>A0A9K3CQL6</accession>
<keyword evidence="2" id="KW-0963">Cytoplasm</keyword>
<feature type="coiled-coil region" evidence="5">
    <location>
        <begin position="649"/>
        <end position="676"/>
    </location>
</feature>
<dbReference type="Proteomes" id="UP000265618">
    <property type="component" value="Unassembled WGS sequence"/>
</dbReference>
<feature type="compositionally biased region" description="Basic and acidic residues" evidence="6">
    <location>
        <begin position="1247"/>
        <end position="1258"/>
    </location>
</feature>
<feature type="compositionally biased region" description="Polar residues" evidence="6">
    <location>
        <begin position="213"/>
        <end position="224"/>
    </location>
</feature>
<evidence type="ECO:0000256" key="4">
    <source>
        <dbReference type="ARBA" id="ARBA00023212"/>
    </source>
</evidence>
<evidence type="ECO:0000256" key="3">
    <source>
        <dbReference type="ARBA" id="ARBA00023175"/>
    </source>
</evidence>
<evidence type="ECO:0000256" key="6">
    <source>
        <dbReference type="SAM" id="MobiDB-lite"/>
    </source>
</evidence>
<dbReference type="GO" id="GO:0090307">
    <property type="term" value="P:mitotic spindle assembly"/>
    <property type="evidence" value="ECO:0007669"/>
    <property type="project" value="TreeGrafter"/>
</dbReference>
<feature type="compositionally biased region" description="Basic and acidic residues" evidence="6">
    <location>
        <begin position="1189"/>
        <end position="1202"/>
    </location>
</feature>
<feature type="coiled-coil region" evidence="5">
    <location>
        <begin position="540"/>
        <end position="609"/>
    </location>
</feature>
<organism evidence="7 8">
    <name type="scientific">Kipferlia bialata</name>
    <dbReference type="NCBI Taxonomy" id="797122"/>
    <lineage>
        <taxon>Eukaryota</taxon>
        <taxon>Metamonada</taxon>
        <taxon>Carpediemonas-like organisms</taxon>
        <taxon>Kipferlia</taxon>
    </lineage>
</organism>
<dbReference type="AlphaFoldDB" id="A0A9K3CQL6"/>
<keyword evidence="4" id="KW-0206">Cytoskeleton</keyword>
<evidence type="ECO:0000313" key="8">
    <source>
        <dbReference type="Proteomes" id="UP000265618"/>
    </source>
</evidence>
<dbReference type="EMBL" id="BDIP01000058">
    <property type="protein sequence ID" value="GIQ79804.1"/>
    <property type="molecule type" value="Genomic_DNA"/>
</dbReference>
<reference evidence="7 8" key="1">
    <citation type="journal article" date="2018" name="PLoS ONE">
        <title>The draft genome of Kipferlia bialata reveals reductive genome evolution in fornicate parasites.</title>
        <authorList>
            <person name="Tanifuji G."/>
            <person name="Takabayashi S."/>
            <person name="Kume K."/>
            <person name="Takagi M."/>
            <person name="Nakayama T."/>
            <person name="Kamikawa R."/>
            <person name="Inagaki Y."/>
            <person name="Hashimoto T."/>
        </authorList>
    </citation>
    <scope>NUCLEOTIDE SEQUENCE [LARGE SCALE GENOMIC DNA]</scope>
    <source>
        <strain evidence="7">NY0173</strain>
    </source>
</reference>
<protein>
    <submittedName>
        <fullName evidence="7">Uncharacterized protein</fullName>
    </submittedName>
</protein>
<feature type="compositionally biased region" description="Basic and acidic residues" evidence="6">
    <location>
        <begin position="877"/>
        <end position="902"/>
    </location>
</feature>
<dbReference type="PANTHER" id="PTHR47970">
    <property type="entry name" value="KINESIN-LIKE PROTEIN KIF11"/>
    <property type="match status" value="1"/>
</dbReference>
<feature type="region of interest" description="Disordered" evidence="6">
    <location>
        <begin position="1189"/>
        <end position="1269"/>
    </location>
</feature>
<comment type="caution">
    <text evidence="7">The sequence shown here is derived from an EMBL/GenBank/DDBJ whole genome shotgun (WGS) entry which is preliminary data.</text>
</comment>
<feature type="region of interest" description="Disordered" evidence="6">
    <location>
        <begin position="772"/>
        <end position="902"/>
    </location>
</feature>
<feature type="region of interest" description="Disordered" evidence="6">
    <location>
        <begin position="681"/>
        <end position="708"/>
    </location>
</feature>
<feature type="compositionally biased region" description="Acidic residues" evidence="6">
    <location>
        <begin position="825"/>
        <end position="836"/>
    </location>
</feature>
<dbReference type="GO" id="GO:0072686">
    <property type="term" value="C:mitotic spindle"/>
    <property type="evidence" value="ECO:0007669"/>
    <property type="project" value="TreeGrafter"/>
</dbReference>
<dbReference type="GO" id="GO:0051231">
    <property type="term" value="P:spindle elongation"/>
    <property type="evidence" value="ECO:0007669"/>
    <property type="project" value="TreeGrafter"/>
</dbReference>
<dbReference type="Gene3D" id="1.10.287.1490">
    <property type="match status" value="1"/>
</dbReference>
<feature type="coiled-coil region" evidence="5">
    <location>
        <begin position="161"/>
        <end position="206"/>
    </location>
</feature>
<gene>
    <name evidence="7" type="ORF">KIPB_000503</name>
</gene>
<dbReference type="GO" id="GO:0005876">
    <property type="term" value="C:spindle microtubule"/>
    <property type="evidence" value="ECO:0007669"/>
    <property type="project" value="TreeGrafter"/>
</dbReference>
<dbReference type="InterPro" id="IPR047149">
    <property type="entry name" value="KIF11-like"/>
</dbReference>
<feature type="compositionally biased region" description="Basic residues" evidence="6">
    <location>
        <begin position="847"/>
        <end position="856"/>
    </location>
</feature>
<keyword evidence="5" id="KW-0175">Coiled coil</keyword>
<dbReference type="OrthoDB" id="247205at2759"/>
<dbReference type="SUPFAM" id="SSF57997">
    <property type="entry name" value="Tropomyosin"/>
    <property type="match status" value="1"/>
</dbReference>
<feature type="coiled-coil region" evidence="5">
    <location>
        <begin position="264"/>
        <end position="398"/>
    </location>
</feature>
<evidence type="ECO:0000256" key="5">
    <source>
        <dbReference type="SAM" id="Coils"/>
    </source>
</evidence>
<dbReference type="PANTHER" id="PTHR47970:SF12">
    <property type="entry name" value="KINESIN FAMILY MEMBER 11"/>
    <property type="match status" value="1"/>
</dbReference>
<keyword evidence="3" id="KW-0505">Motor protein</keyword>
<sequence>MEANSVTYSLLKQGVMHSPLNTRVRRALDQNESMVSKYGGSGVGASLSRSQLGATSANLSASRMTEARTVNPQAVDLDHMEMREELINKESMLASQQHVEHLRGLESEIYGKDREIDGLRGEVQDLKSVREEVVQRRSELIRAKQGLEQLSMDVRVRDGEINELRHSKAQQETDLRRVIAEQNGAMDALRERIGQANARADAAQREVDSSRVAVSQLSSEGRASQQKEKDLRARLSESYDDVARERRLRQEAIAEARAVEASVRKDLQEAKLDYQAAVARAQEANSRTAATEHIVSEKEEEIAVLERQLSHSQTELTETAQVAARVPELVKKSDYLEVVSRELDSVREDLAQTRVQLGDTEADLERSRRERVTAEQTNEAMEATMRSLRERIDELCTVESQLASEKADSKALENRLGDTQWQLERTSKSLAETETTLATASREATDASSGLLAEITSVRALLSAVCVNDDSVGIRTNALSNAWLETSGAVRTPASLAVAKDSTTFGSLPPALGELVLEAMNTVRVLQETRAQLAARDAHISDVESTLRRTEDTLEDTKLNLSMAETRITTLADLLTKTKHTLTDSQDDVDAKEARIAVLEEDLAQRDNKLMSLTESLQSITAEETAPADSWEELMAQSSAAVTSSLAKVSSLTSRLDQATIDNQHAQAEIGSLKRTLADTYESNAEQRRSTAAAHDATVTENARQAAADTAALRERYEGEKDSLRRGHDAVVSQLRGEIDNLNGSVGELNEALARTESDRRALQLQVEETTRDKRVLQDSLTNTQHDKQLMRERATSLQGELDEVLSKASKLQNQEMARRRREESESEYESAEGESESFQPPSPPRRAPKKPRARPAPKPQPAPEAPAEEEGAEALPHVETEAERREREAREAREEKQENRDNRRALKLMRYLIVNGSRPVGVSAEFLSKYCLGLDRNDGKLVKRLISHLHRTKSLENLHLDVGSTQTSAGLSYYLTHKRVGADGVGHTSVDKRYSQAQEYMREQVARSRFSGSVQHFGLTDQYGMNISDLSPCQLDIPSLSPFANSAEADGTYYFIRSFLAKHGHTMPEAMLATQLGKLVVPPGMVEDRSAAYILEEARRVDGWAKAVTELVRLRLLRRVKQALGDGVESHAIFCDPSSRGQVHLPEATLIGSLAECPCKGSAEATPECNAQCRAMRDSYTDVTKLHTTHESAKAREDKKAKQAKSQPTPHTVTKTARPGPTATQVGDASPDPFEELARPTQAAKRLRERERDRERGSPSVKRSQGRR</sequence>
<evidence type="ECO:0000313" key="7">
    <source>
        <dbReference type="EMBL" id="GIQ79804.1"/>
    </source>
</evidence>
<proteinExistence type="predicted"/>
<keyword evidence="8" id="KW-1185">Reference proteome</keyword>
<feature type="compositionally biased region" description="Basic and acidic residues" evidence="6">
    <location>
        <begin position="785"/>
        <end position="795"/>
    </location>
</feature>
<name>A0A9K3CQL6_9EUKA</name>
<dbReference type="GO" id="GO:0008574">
    <property type="term" value="F:plus-end-directed microtubule motor activity"/>
    <property type="evidence" value="ECO:0007669"/>
    <property type="project" value="TreeGrafter"/>
</dbReference>
<feature type="region of interest" description="Disordered" evidence="6">
    <location>
        <begin position="213"/>
        <end position="232"/>
    </location>
</feature>